<dbReference type="SMART" id="SM00450">
    <property type="entry name" value="RHOD"/>
    <property type="match status" value="1"/>
</dbReference>
<dbReference type="Gramene" id="ABO96411">
    <property type="protein sequence ID" value="ABO96411"/>
    <property type="gene ID" value="OSTLU_31925"/>
</dbReference>
<dbReference type="HOGENOM" id="CLU_1404169_0_0_1"/>
<organism evidence="2 3">
    <name type="scientific">Ostreococcus lucimarinus (strain CCE9901)</name>
    <dbReference type="NCBI Taxonomy" id="436017"/>
    <lineage>
        <taxon>Eukaryota</taxon>
        <taxon>Viridiplantae</taxon>
        <taxon>Chlorophyta</taxon>
        <taxon>Mamiellophyceae</taxon>
        <taxon>Mamiellales</taxon>
        <taxon>Bathycoccaceae</taxon>
        <taxon>Ostreococcus</taxon>
    </lineage>
</organism>
<dbReference type="EMBL" id="CP000585">
    <property type="protein sequence ID" value="ABO96411.1"/>
    <property type="molecule type" value="Genomic_DNA"/>
</dbReference>
<proteinExistence type="predicted"/>
<dbReference type="InterPro" id="IPR036873">
    <property type="entry name" value="Rhodanese-like_dom_sf"/>
</dbReference>
<dbReference type="OrthoDB" id="566238at2759"/>
<evidence type="ECO:0000313" key="2">
    <source>
        <dbReference type="EMBL" id="ABO96411.1"/>
    </source>
</evidence>
<name>A4RY71_OSTLU</name>
<dbReference type="AlphaFoldDB" id="A4RY71"/>
<dbReference type="SUPFAM" id="SSF52821">
    <property type="entry name" value="Rhodanese/Cell cycle control phosphatase"/>
    <property type="match status" value="1"/>
</dbReference>
<dbReference type="InterPro" id="IPR001763">
    <property type="entry name" value="Rhodanese-like_dom"/>
</dbReference>
<dbReference type="Gene3D" id="3.40.250.10">
    <property type="entry name" value="Rhodanese-like domain"/>
    <property type="match status" value="1"/>
</dbReference>
<dbReference type="CDD" id="cd00158">
    <property type="entry name" value="RHOD"/>
    <property type="match status" value="1"/>
</dbReference>
<feature type="domain" description="Rhodanese" evidence="1">
    <location>
        <begin position="59"/>
        <end position="163"/>
    </location>
</feature>
<protein>
    <recommendedName>
        <fullName evidence="1">Rhodanese domain-containing protein</fullName>
    </recommendedName>
</protein>
<keyword evidence="3" id="KW-1185">Reference proteome</keyword>
<dbReference type="RefSeq" id="XP_001418118.1">
    <property type="nucleotide sequence ID" value="XM_001418081.1"/>
</dbReference>
<dbReference type="Pfam" id="PF00581">
    <property type="entry name" value="Rhodanese"/>
    <property type="match status" value="1"/>
</dbReference>
<evidence type="ECO:0000313" key="3">
    <source>
        <dbReference type="Proteomes" id="UP000001568"/>
    </source>
</evidence>
<dbReference type="OMA" id="MNMDHIF"/>
<gene>
    <name evidence="2" type="ORF">OSTLU_31925</name>
</gene>
<dbReference type="GeneID" id="5001945"/>
<dbReference type="PROSITE" id="PS50206">
    <property type="entry name" value="RHODANESE_3"/>
    <property type="match status" value="1"/>
</dbReference>
<accession>A4RY71</accession>
<reference evidence="2 3" key="1">
    <citation type="journal article" date="2007" name="Proc. Natl. Acad. Sci. U.S.A.">
        <title>The tiny eukaryote Ostreococcus provides genomic insights into the paradox of plankton speciation.</title>
        <authorList>
            <person name="Palenik B."/>
            <person name="Grimwood J."/>
            <person name="Aerts A."/>
            <person name="Rouze P."/>
            <person name="Salamov A."/>
            <person name="Putnam N."/>
            <person name="Dupont C."/>
            <person name="Jorgensen R."/>
            <person name="Derelle E."/>
            <person name="Rombauts S."/>
            <person name="Zhou K."/>
            <person name="Otillar R."/>
            <person name="Merchant S.S."/>
            <person name="Podell S."/>
            <person name="Gaasterland T."/>
            <person name="Napoli C."/>
            <person name="Gendler K."/>
            <person name="Manuell A."/>
            <person name="Tai V."/>
            <person name="Vallon O."/>
            <person name="Piganeau G."/>
            <person name="Jancek S."/>
            <person name="Heijde M."/>
            <person name="Jabbari K."/>
            <person name="Bowler C."/>
            <person name="Lohr M."/>
            <person name="Robbens S."/>
            <person name="Werner G."/>
            <person name="Dubchak I."/>
            <person name="Pazour G.J."/>
            <person name="Ren Q."/>
            <person name="Paulsen I."/>
            <person name="Delwiche C."/>
            <person name="Schmutz J."/>
            <person name="Rokhsar D."/>
            <person name="Van de Peer Y."/>
            <person name="Moreau H."/>
            <person name="Grigoriev I.V."/>
        </authorList>
    </citation>
    <scope>NUCLEOTIDE SEQUENCE [LARGE SCALE GENOMIC DNA]</scope>
    <source>
        <strain evidence="2 3">CCE9901</strain>
    </source>
</reference>
<dbReference type="Proteomes" id="UP000001568">
    <property type="component" value="Chromosome 5"/>
</dbReference>
<evidence type="ECO:0000259" key="1">
    <source>
        <dbReference type="PROSITE" id="PS50206"/>
    </source>
</evidence>
<dbReference type="KEGG" id="olu:OSTLU_31925"/>
<sequence>MSSIATLSARAIARTTAFKTSKSRANARRPARHIARASADVDEALAKAQCPIADVKDTIGRGFVIVDIRSPEEWQEGSKSTWKKICLAVFDEETGEVEMNPYFMGQIRDEFPNTLSRILLVCDDGTERSEIAWRGITKAGYTQCKIIQGGSEAYFKEFPLTAADKRVWKLADQPGEDLSQLVSGVSMNMDHIFESERRF</sequence>